<dbReference type="STRING" id="1300222.I532_17763"/>
<dbReference type="OrthoDB" id="2468177at2"/>
<keyword evidence="1" id="KW-0812">Transmembrane</keyword>
<comment type="caution">
    <text evidence="2">The sequence shown here is derived from an EMBL/GenBank/DDBJ whole genome shotgun (WGS) entry which is preliminary data.</text>
</comment>
<dbReference type="Proteomes" id="UP000012081">
    <property type="component" value="Unassembled WGS sequence"/>
</dbReference>
<feature type="transmembrane region" description="Helical" evidence="1">
    <location>
        <begin position="13"/>
        <end position="30"/>
    </location>
</feature>
<organism evidence="2 3">
    <name type="scientific">Brevibacillus borstelensis AK1</name>
    <dbReference type="NCBI Taxonomy" id="1300222"/>
    <lineage>
        <taxon>Bacteria</taxon>
        <taxon>Bacillati</taxon>
        <taxon>Bacillota</taxon>
        <taxon>Bacilli</taxon>
        <taxon>Bacillales</taxon>
        <taxon>Paenibacillaceae</taxon>
        <taxon>Brevibacillus</taxon>
    </lineage>
</organism>
<keyword evidence="1" id="KW-1133">Transmembrane helix</keyword>
<dbReference type="PATRIC" id="fig|1300222.3.peg.3722"/>
<dbReference type="AlphaFoldDB" id="M8D562"/>
<dbReference type="EMBL" id="APBN01000008">
    <property type="protein sequence ID" value="EMT51424.1"/>
    <property type="molecule type" value="Genomic_DNA"/>
</dbReference>
<name>M8D562_9BACL</name>
<dbReference type="RefSeq" id="WP_003389884.1">
    <property type="nucleotide sequence ID" value="NZ_APBN01000008.1"/>
</dbReference>
<sequence length="93" mass="10765">MEDLILLFSLDDFFALLALFAGCYTSVSYIQNWCRPQRLPNGWRSSDTYEPSINRCLVETYPTAARQPQRRLILRRLRYADSDNDGSALLFPA</sequence>
<keyword evidence="1" id="KW-0472">Membrane</keyword>
<reference evidence="2 3" key="1">
    <citation type="submission" date="2013-03" db="EMBL/GenBank/DDBJ databases">
        <title>Assembly of a new bacterial strain Brevibacillus borstelensis AK1.</title>
        <authorList>
            <person name="Rajan I."/>
            <person name="PoliReddy D."/>
            <person name="Sugumar T."/>
            <person name="Rathinam K."/>
            <person name="Alqarawi S."/>
            <person name="Khalil A.B."/>
            <person name="Sivakumar N."/>
        </authorList>
    </citation>
    <scope>NUCLEOTIDE SEQUENCE [LARGE SCALE GENOMIC DNA]</scope>
    <source>
        <strain evidence="2 3">AK1</strain>
    </source>
</reference>
<protein>
    <submittedName>
        <fullName evidence="2">Uncharacterized protein</fullName>
    </submittedName>
</protein>
<keyword evidence="3" id="KW-1185">Reference proteome</keyword>
<dbReference type="GeneID" id="89502023"/>
<gene>
    <name evidence="2" type="ORF">I532_17763</name>
</gene>
<evidence type="ECO:0000313" key="2">
    <source>
        <dbReference type="EMBL" id="EMT51424.1"/>
    </source>
</evidence>
<evidence type="ECO:0000256" key="1">
    <source>
        <dbReference type="SAM" id="Phobius"/>
    </source>
</evidence>
<proteinExistence type="predicted"/>
<evidence type="ECO:0000313" key="3">
    <source>
        <dbReference type="Proteomes" id="UP000012081"/>
    </source>
</evidence>
<accession>M8D562</accession>